<dbReference type="AlphaFoldDB" id="A7F9B9"/>
<evidence type="ECO:0000313" key="2">
    <source>
        <dbReference type="Proteomes" id="UP000001312"/>
    </source>
</evidence>
<dbReference type="GeneID" id="5480934"/>
<evidence type="ECO:0000313" key="1">
    <source>
        <dbReference type="EMBL" id="EDO00330.1"/>
    </source>
</evidence>
<dbReference type="RefSeq" id="XP_001584917.1">
    <property type="nucleotide sequence ID" value="XM_001584867.1"/>
</dbReference>
<accession>A7F9B9</accession>
<dbReference type="EMBL" id="CH476650">
    <property type="protein sequence ID" value="EDO00330.1"/>
    <property type="molecule type" value="Genomic_DNA"/>
</dbReference>
<sequence length="78" mass="8956">MTTFKDIYRKDGIKGTNKGVNTVAVKLDVMGKVSHNSIMHFLPQAVSKWIGICKMYQRSKGNKDGVRKITFEESYHRH</sequence>
<dbReference type="InParanoid" id="A7F9B9"/>
<organism evidence="1 2">
    <name type="scientific">Sclerotinia sclerotiorum (strain ATCC 18683 / 1980 / Ss-1)</name>
    <name type="common">White mold</name>
    <name type="synonym">Whetzelinia sclerotiorum</name>
    <dbReference type="NCBI Taxonomy" id="665079"/>
    <lineage>
        <taxon>Eukaryota</taxon>
        <taxon>Fungi</taxon>
        <taxon>Dikarya</taxon>
        <taxon>Ascomycota</taxon>
        <taxon>Pezizomycotina</taxon>
        <taxon>Leotiomycetes</taxon>
        <taxon>Helotiales</taxon>
        <taxon>Sclerotiniaceae</taxon>
        <taxon>Sclerotinia</taxon>
    </lineage>
</organism>
<dbReference type="KEGG" id="ssl:SS1G_14200"/>
<reference evidence="2" key="1">
    <citation type="journal article" date="2011" name="PLoS Genet.">
        <title>Genomic analysis of the necrotrophic fungal pathogens Sclerotinia sclerotiorum and Botrytis cinerea.</title>
        <authorList>
            <person name="Amselem J."/>
            <person name="Cuomo C.A."/>
            <person name="van Kan J.A."/>
            <person name="Viaud M."/>
            <person name="Benito E.P."/>
            <person name="Couloux A."/>
            <person name="Coutinho P.M."/>
            <person name="de Vries R.P."/>
            <person name="Dyer P.S."/>
            <person name="Fillinger S."/>
            <person name="Fournier E."/>
            <person name="Gout L."/>
            <person name="Hahn M."/>
            <person name="Kohn L."/>
            <person name="Lapalu N."/>
            <person name="Plummer K.M."/>
            <person name="Pradier J.M."/>
            <person name="Quevillon E."/>
            <person name="Sharon A."/>
            <person name="Simon A."/>
            <person name="ten Have A."/>
            <person name="Tudzynski B."/>
            <person name="Tudzynski P."/>
            <person name="Wincker P."/>
            <person name="Andrew M."/>
            <person name="Anthouard V."/>
            <person name="Beever R.E."/>
            <person name="Beffa R."/>
            <person name="Benoit I."/>
            <person name="Bouzid O."/>
            <person name="Brault B."/>
            <person name="Chen Z."/>
            <person name="Choquer M."/>
            <person name="Collemare J."/>
            <person name="Cotton P."/>
            <person name="Danchin E.G."/>
            <person name="Da Silva C."/>
            <person name="Gautier A."/>
            <person name="Giraud C."/>
            <person name="Giraud T."/>
            <person name="Gonzalez C."/>
            <person name="Grossetete S."/>
            <person name="Guldener U."/>
            <person name="Henrissat B."/>
            <person name="Howlett B.J."/>
            <person name="Kodira C."/>
            <person name="Kretschmer M."/>
            <person name="Lappartient A."/>
            <person name="Leroch M."/>
            <person name="Levis C."/>
            <person name="Mauceli E."/>
            <person name="Neuveglise C."/>
            <person name="Oeser B."/>
            <person name="Pearson M."/>
            <person name="Poulain J."/>
            <person name="Poussereau N."/>
            <person name="Quesneville H."/>
            <person name="Rascle C."/>
            <person name="Schumacher J."/>
            <person name="Segurens B."/>
            <person name="Sexton A."/>
            <person name="Silva E."/>
            <person name="Sirven C."/>
            <person name="Soanes D.M."/>
            <person name="Talbot N.J."/>
            <person name="Templeton M."/>
            <person name="Yandava C."/>
            <person name="Yarden O."/>
            <person name="Zeng Q."/>
            <person name="Rollins J.A."/>
            <person name="Lebrun M.H."/>
            <person name="Dickman M."/>
        </authorList>
    </citation>
    <scope>NUCLEOTIDE SEQUENCE [LARGE SCALE GENOMIC DNA]</scope>
    <source>
        <strain evidence="2">ATCC 18683 / 1980 / Ss-1</strain>
    </source>
</reference>
<name>A7F9B9_SCLS1</name>
<proteinExistence type="predicted"/>
<keyword evidence="2" id="KW-1185">Reference proteome</keyword>
<protein>
    <submittedName>
        <fullName evidence="1">Uncharacterized protein</fullName>
    </submittedName>
</protein>
<dbReference type="Proteomes" id="UP000001312">
    <property type="component" value="Unassembled WGS sequence"/>
</dbReference>
<gene>
    <name evidence="1" type="ORF">SS1G_14200</name>
</gene>